<keyword evidence="1" id="KW-1017">Isopeptide bond</keyword>
<feature type="domain" description="C2H2-type" evidence="10">
    <location>
        <begin position="140"/>
        <end position="161"/>
    </location>
</feature>
<dbReference type="Pfam" id="PF25429">
    <property type="entry name" value="zf-POGZ"/>
    <property type="match status" value="1"/>
</dbReference>
<dbReference type="GO" id="GO:0005634">
    <property type="term" value="C:nucleus"/>
    <property type="evidence" value="ECO:0007669"/>
    <property type="project" value="UniProtKB-SubCell"/>
</dbReference>
<dbReference type="InterPro" id="IPR059074">
    <property type="entry name" value="zf-C2H2_Z280C_D"/>
</dbReference>
<evidence type="ECO:0000259" key="10">
    <source>
        <dbReference type="PROSITE" id="PS00028"/>
    </source>
</evidence>
<keyword evidence="8" id="KW-0539">Nucleus</keyword>
<sequence length="464" mass="52522">NNSVLPISVQNNKAVDAQYVYKKKCYKCKVIFHHQEALKSHLKNCSGKPVEMVSPSPPPSTVAPVQVVNPKHILLVGEFYYGRVEGDWQMQRQEHKTNTTFKCQSCLKVLKNNIRFMNHMKHHLELEKQSSESWVSYTTCQHCYRQYMTPYQLQLHVERAHSPLASSTNCKICELAFETEQVLLEHMKETHKPGEMPYVCQVCNFRSSFFMEVEAHFKVAHDNTKDLLCPFCLKVLRSGHSYMQHYMKHQRKGIHRCGKCRLNFLTHKERVDHKINFHKTFKKPKALEGLPPGTKVTIRASLGGTVSSCNPCPSGNTPDAQPPKPAKSKPKPPQALGRAKTAQPKRQQEARVSKKNTALKNTRIGGGPHTCIECSTEVTDFFSHYPMISNCGACKYQTSCKVSISNHMIRSSGLVSFSKSLSCLSCDFLVGALEGDKMTKHLTDDSDHVCRVIERKGIQLICSS</sequence>
<keyword evidence="7" id="KW-0238">DNA-binding</keyword>
<dbReference type="InterPro" id="IPR050527">
    <property type="entry name" value="Snail/Krueppel_Znf"/>
</dbReference>
<dbReference type="InterPro" id="IPR057618">
    <property type="entry name" value="Znf_POGZ/Z280C-D-like"/>
</dbReference>
<keyword evidence="5" id="KW-0862">Zinc</keyword>
<feature type="domain" description="C2H2-type" evidence="10">
    <location>
        <begin position="103"/>
        <end position="123"/>
    </location>
</feature>
<evidence type="ECO:0000256" key="8">
    <source>
        <dbReference type="ARBA" id="ARBA00023242"/>
    </source>
</evidence>
<dbReference type="PROSITE" id="PS00028">
    <property type="entry name" value="ZINC_FINGER_C2H2_1"/>
    <property type="match status" value="3"/>
</dbReference>
<reference evidence="11" key="1">
    <citation type="submission" date="2025-08" db="UniProtKB">
        <authorList>
            <consortium name="Ensembl"/>
        </authorList>
    </citation>
    <scope>IDENTIFICATION</scope>
</reference>
<dbReference type="OMA" id="PKCNIQF"/>
<dbReference type="Proteomes" id="UP000694546">
    <property type="component" value="Chromosome 14"/>
</dbReference>
<dbReference type="GeneTree" id="ENSGT00940000163854"/>
<dbReference type="PANTHER" id="PTHR24388:SF34">
    <property type="entry name" value="ZINC FINGER PROTEIN 280D"/>
    <property type="match status" value="1"/>
</dbReference>
<name>A0A8C4Z5S8_GADMO</name>
<reference evidence="11" key="2">
    <citation type="submission" date="2025-09" db="UniProtKB">
        <authorList>
            <consortium name="Ensembl"/>
        </authorList>
    </citation>
    <scope>IDENTIFICATION</scope>
</reference>
<feature type="domain" description="C2H2-type" evidence="10">
    <location>
        <begin position="170"/>
        <end position="191"/>
    </location>
</feature>
<dbReference type="Ensembl" id="ENSGMOT00000008080.2">
    <property type="protein sequence ID" value="ENSGMOP00000007851.2"/>
    <property type="gene ID" value="ENSGMOG00000007344.2"/>
</dbReference>
<dbReference type="PANTHER" id="PTHR24388">
    <property type="entry name" value="ZINC FINGER PROTEIN"/>
    <property type="match status" value="1"/>
</dbReference>
<keyword evidence="3" id="KW-0677">Repeat</keyword>
<evidence type="ECO:0000313" key="12">
    <source>
        <dbReference type="Proteomes" id="UP000694546"/>
    </source>
</evidence>
<evidence type="ECO:0000256" key="9">
    <source>
        <dbReference type="SAM" id="MobiDB-lite"/>
    </source>
</evidence>
<evidence type="ECO:0000256" key="6">
    <source>
        <dbReference type="ARBA" id="ARBA00022843"/>
    </source>
</evidence>
<dbReference type="SMART" id="SM00355">
    <property type="entry name" value="ZnF_C2H2"/>
    <property type="match status" value="7"/>
</dbReference>
<evidence type="ECO:0000256" key="7">
    <source>
        <dbReference type="ARBA" id="ARBA00023125"/>
    </source>
</evidence>
<dbReference type="GO" id="GO:0008270">
    <property type="term" value="F:zinc ion binding"/>
    <property type="evidence" value="ECO:0007669"/>
    <property type="project" value="UniProtKB-KW"/>
</dbReference>
<evidence type="ECO:0000256" key="1">
    <source>
        <dbReference type="ARBA" id="ARBA00022499"/>
    </source>
</evidence>
<dbReference type="GO" id="GO:0000981">
    <property type="term" value="F:DNA-binding transcription factor activity, RNA polymerase II-specific"/>
    <property type="evidence" value="ECO:0007669"/>
    <property type="project" value="TreeGrafter"/>
</dbReference>
<dbReference type="Gene3D" id="3.30.160.60">
    <property type="entry name" value="Classic Zinc Finger"/>
    <property type="match status" value="2"/>
</dbReference>
<dbReference type="InterPro" id="IPR013087">
    <property type="entry name" value="Znf_C2H2_type"/>
</dbReference>
<proteinExistence type="predicted"/>
<dbReference type="GO" id="GO:0000978">
    <property type="term" value="F:RNA polymerase II cis-regulatory region sequence-specific DNA binding"/>
    <property type="evidence" value="ECO:0007669"/>
    <property type="project" value="TreeGrafter"/>
</dbReference>
<accession>A0A8C4Z5S8</accession>
<keyword evidence="12" id="KW-1185">Reference proteome</keyword>
<keyword evidence="4" id="KW-0863">Zinc-finger</keyword>
<dbReference type="InterPro" id="IPR036236">
    <property type="entry name" value="Znf_C2H2_sf"/>
</dbReference>
<dbReference type="SUPFAM" id="SSF57667">
    <property type="entry name" value="beta-beta-alpha zinc fingers"/>
    <property type="match status" value="1"/>
</dbReference>
<keyword evidence="6" id="KW-0832">Ubl conjugation</keyword>
<keyword evidence="2" id="KW-0479">Metal-binding</keyword>
<evidence type="ECO:0000256" key="5">
    <source>
        <dbReference type="ARBA" id="ARBA00022833"/>
    </source>
</evidence>
<organism evidence="11 12">
    <name type="scientific">Gadus morhua</name>
    <name type="common">Atlantic cod</name>
    <dbReference type="NCBI Taxonomy" id="8049"/>
    <lineage>
        <taxon>Eukaryota</taxon>
        <taxon>Metazoa</taxon>
        <taxon>Chordata</taxon>
        <taxon>Craniata</taxon>
        <taxon>Vertebrata</taxon>
        <taxon>Euteleostomi</taxon>
        <taxon>Actinopterygii</taxon>
        <taxon>Neopterygii</taxon>
        <taxon>Teleostei</taxon>
        <taxon>Neoteleostei</taxon>
        <taxon>Acanthomorphata</taxon>
        <taxon>Zeiogadaria</taxon>
        <taxon>Gadariae</taxon>
        <taxon>Gadiformes</taxon>
        <taxon>Gadoidei</taxon>
        <taxon>Gadidae</taxon>
        <taxon>Gadus</taxon>
    </lineage>
</organism>
<evidence type="ECO:0000256" key="3">
    <source>
        <dbReference type="ARBA" id="ARBA00022737"/>
    </source>
</evidence>
<feature type="region of interest" description="Disordered" evidence="9">
    <location>
        <begin position="312"/>
        <end position="361"/>
    </location>
</feature>
<evidence type="ECO:0000256" key="2">
    <source>
        <dbReference type="ARBA" id="ARBA00022723"/>
    </source>
</evidence>
<protein>
    <recommendedName>
        <fullName evidence="10">C2H2-type domain-containing protein</fullName>
    </recommendedName>
</protein>
<evidence type="ECO:0000256" key="4">
    <source>
        <dbReference type="ARBA" id="ARBA00022771"/>
    </source>
</evidence>
<dbReference type="Pfam" id="PF25414">
    <property type="entry name" value="zf-C2H2_Z280C_D"/>
    <property type="match status" value="1"/>
</dbReference>
<evidence type="ECO:0000313" key="11">
    <source>
        <dbReference type="Ensembl" id="ENSGMOP00000007851.2"/>
    </source>
</evidence>
<dbReference type="AlphaFoldDB" id="A0A8C4Z5S8"/>